<dbReference type="Gene3D" id="3.40.190.10">
    <property type="entry name" value="Periplasmic binding protein-like II"/>
    <property type="match status" value="2"/>
</dbReference>
<comment type="caution">
    <text evidence="5">The sequence shown here is derived from an EMBL/GenBank/DDBJ whole genome shotgun (WGS) entry which is preliminary data.</text>
</comment>
<dbReference type="SUPFAM" id="SSF53850">
    <property type="entry name" value="Periplasmic binding protein-like II"/>
    <property type="match status" value="1"/>
</dbReference>
<dbReference type="PANTHER" id="PTHR30024">
    <property type="entry name" value="ALIPHATIC SULFONATES-BINDING PROTEIN-RELATED"/>
    <property type="match status" value="1"/>
</dbReference>
<dbReference type="Pfam" id="PF09084">
    <property type="entry name" value="NMT1"/>
    <property type="match status" value="1"/>
</dbReference>
<evidence type="ECO:0000313" key="6">
    <source>
        <dbReference type="Proteomes" id="UP000297693"/>
    </source>
</evidence>
<dbReference type="Proteomes" id="UP000297693">
    <property type="component" value="Unassembled WGS sequence"/>
</dbReference>
<keyword evidence="6" id="KW-1185">Reference proteome</keyword>
<keyword evidence="3" id="KW-0732">Signal</keyword>
<organism evidence="5 6">
    <name type="scientific">Leptospira ognonensis</name>
    <dbReference type="NCBI Taxonomy" id="2484945"/>
    <lineage>
        <taxon>Bacteria</taxon>
        <taxon>Pseudomonadati</taxon>
        <taxon>Spirochaetota</taxon>
        <taxon>Spirochaetia</taxon>
        <taxon>Leptospirales</taxon>
        <taxon>Leptospiraceae</taxon>
        <taxon>Leptospira</taxon>
    </lineage>
</organism>
<evidence type="ECO:0000256" key="1">
    <source>
        <dbReference type="ARBA" id="ARBA00004418"/>
    </source>
</evidence>
<evidence type="ECO:0000256" key="3">
    <source>
        <dbReference type="ARBA" id="ARBA00022729"/>
    </source>
</evidence>
<feature type="domain" description="SsuA/THI5-like" evidence="4">
    <location>
        <begin position="36"/>
        <end position="241"/>
    </location>
</feature>
<dbReference type="InterPro" id="IPR015168">
    <property type="entry name" value="SsuA/THI5"/>
</dbReference>
<proteinExistence type="inferred from homology"/>
<dbReference type="PANTHER" id="PTHR30024:SF47">
    <property type="entry name" value="TAURINE-BINDING PERIPLASMIC PROTEIN"/>
    <property type="match status" value="1"/>
</dbReference>
<accession>A0A4V3JS27</accession>
<evidence type="ECO:0000313" key="5">
    <source>
        <dbReference type="EMBL" id="TGL63060.1"/>
    </source>
</evidence>
<reference evidence="5" key="1">
    <citation type="journal article" date="2019" name="PLoS Negl. Trop. Dis.">
        <title>Revisiting the worldwide diversity of Leptospira species in the environment.</title>
        <authorList>
            <person name="Vincent A.T."/>
            <person name="Schiettekatte O."/>
            <person name="Bourhy P."/>
            <person name="Veyrier F.J."/>
            <person name="Picardeau M."/>
        </authorList>
    </citation>
    <scope>NUCLEOTIDE SEQUENCE [LARGE SCALE GENOMIC DNA]</scope>
    <source>
        <strain evidence="5">201702476</strain>
    </source>
</reference>
<sequence length="338" mass="38781">MRLIDFILIFSLLTSIECQREDKLKSIIKIAVPKNLNYALLWIAKEKEFIKKSEIDVVFFSDEEPATLYQNRKVDLICSNLTEPILLHSEGIHTEIIYRFTYTSGNDVLIAKPNIKSLNELRNKTISFTGVNSSSHIFIEEILNKNGIKEGEYKTKNLKPEDVLSGLQKETIQAGLTQMRFLKNIPTDKYRILARSSELPDLITDVMSGRTVFLQSHRIEIKKLIAALFKAREFYESNPIESKEILSKVFGESKDAIASEIDSLRFLSREENIQSLGTSKNESIDPFAMKENRFGMGQEKRGALFHASETIIQFLSTRGQLYKNPDLNRLIVNDYLME</sequence>
<dbReference type="GO" id="GO:0042597">
    <property type="term" value="C:periplasmic space"/>
    <property type="evidence" value="ECO:0007669"/>
    <property type="project" value="UniProtKB-SubCell"/>
</dbReference>
<comment type="subcellular location">
    <subcellularLocation>
        <location evidence="1">Periplasm</location>
    </subcellularLocation>
</comment>
<dbReference type="EMBL" id="RQGD01000005">
    <property type="protein sequence ID" value="TGL63060.1"/>
    <property type="molecule type" value="Genomic_DNA"/>
</dbReference>
<dbReference type="AlphaFoldDB" id="A0A4V3JS27"/>
<gene>
    <name evidence="5" type="ORF">EHQ58_01010</name>
</gene>
<dbReference type="OrthoDB" id="319956at2"/>
<evidence type="ECO:0000256" key="2">
    <source>
        <dbReference type="ARBA" id="ARBA00010742"/>
    </source>
</evidence>
<dbReference type="RefSeq" id="WP_135621481.1">
    <property type="nucleotide sequence ID" value="NZ_RQGD01000005.1"/>
</dbReference>
<protein>
    <recommendedName>
        <fullName evidence="4">SsuA/THI5-like domain-containing protein</fullName>
    </recommendedName>
</protein>
<evidence type="ECO:0000259" key="4">
    <source>
        <dbReference type="Pfam" id="PF09084"/>
    </source>
</evidence>
<comment type="similarity">
    <text evidence="2">Belongs to the bacterial solute-binding protein SsuA/TauA family.</text>
</comment>
<name>A0A4V3JS27_9LEPT</name>